<evidence type="ECO:0000256" key="20">
    <source>
        <dbReference type="SAM" id="MobiDB-lite"/>
    </source>
</evidence>
<dbReference type="Gene3D" id="3.30.810.10">
    <property type="entry name" value="2-Layer Sandwich"/>
    <property type="match status" value="1"/>
</dbReference>
<dbReference type="GO" id="GO:0015074">
    <property type="term" value="P:DNA integration"/>
    <property type="evidence" value="ECO:0007669"/>
    <property type="project" value="UniProtKB-KW"/>
</dbReference>
<organism evidence="24 25">
    <name type="scientific">Cirrhinus mrigala</name>
    <name type="common">Mrigala</name>
    <dbReference type="NCBI Taxonomy" id="683832"/>
    <lineage>
        <taxon>Eukaryota</taxon>
        <taxon>Metazoa</taxon>
        <taxon>Chordata</taxon>
        <taxon>Craniata</taxon>
        <taxon>Vertebrata</taxon>
        <taxon>Euteleostomi</taxon>
        <taxon>Actinopterygii</taxon>
        <taxon>Neopterygii</taxon>
        <taxon>Teleostei</taxon>
        <taxon>Ostariophysi</taxon>
        <taxon>Cypriniformes</taxon>
        <taxon>Cyprinidae</taxon>
        <taxon>Labeoninae</taxon>
        <taxon>Labeonini</taxon>
        <taxon>Cirrhinus</taxon>
    </lineage>
</organism>
<gene>
    <name evidence="24" type="ORF">M9458_053460</name>
</gene>
<feature type="compositionally biased region" description="Basic residues" evidence="20">
    <location>
        <begin position="1295"/>
        <end position="1304"/>
    </location>
</feature>
<dbReference type="CDD" id="cd01647">
    <property type="entry name" value="RT_LTR"/>
    <property type="match status" value="1"/>
</dbReference>
<dbReference type="EC" id="3.1.26.4" evidence="3"/>
<dbReference type="PROSITE" id="PS50878">
    <property type="entry name" value="RT_POL"/>
    <property type="match status" value="1"/>
</dbReference>
<keyword evidence="11" id="KW-0378">Hydrolase</keyword>
<dbReference type="Pfam" id="PF13975">
    <property type="entry name" value="gag-asp_proteas"/>
    <property type="match status" value="1"/>
</dbReference>
<dbReference type="Pfam" id="PF17919">
    <property type="entry name" value="RT_RNaseH_2"/>
    <property type="match status" value="1"/>
</dbReference>
<evidence type="ECO:0000256" key="5">
    <source>
        <dbReference type="ARBA" id="ARBA00022679"/>
    </source>
</evidence>
<dbReference type="EMBL" id="JAMKFB020000255">
    <property type="protein sequence ID" value="KAL0151269.1"/>
    <property type="molecule type" value="Genomic_DNA"/>
</dbReference>
<evidence type="ECO:0000256" key="2">
    <source>
        <dbReference type="ARBA" id="ARBA00010879"/>
    </source>
</evidence>
<dbReference type="SMART" id="SM00298">
    <property type="entry name" value="CHROMO"/>
    <property type="match status" value="1"/>
</dbReference>
<evidence type="ECO:0000256" key="14">
    <source>
        <dbReference type="ARBA" id="ARBA00022918"/>
    </source>
</evidence>
<dbReference type="CDD" id="cd09274">
    <property type="entry name" value="RNase_HI_RT_Ty3"/>
    <property type="match status" value="1"/>
</dbReference>
<dbReference type="Pfam" id="PF17921">
    <property type="entry name" value="Integrase_H2C2"/>
    <property type="match status" value="1"/>
</dbReference>
<dbReference type="GO" id="GO:0003964">
    <property type="term" value="F:RNA-directed DNA polymerase activity"/>
    <property type="evidence" value="ECO:0007669"/>
    <property type="project" value="UniProtKB-KW"/>
</dbReference>
<reference evidence="24 25" key="1">
    <citation type="submission" date="2024-05" db="EMBL/GenBank/DDBJ databases">
        <title>Genome sequencing and assembly of Indian major carp, Cirrhinus mrigala (Hamilton, 1822).</title>
        <authorList>
            <person name="Mohindra V."/>
            <person name="Chowdhury L.M."/>
            <person name="Lal K."/>
            <person name="Jena J.K."/>
        </authorList>
    </citation>
    <scope>NUCLEOTIDE SEQUENCE [LARGE SCALE GENOMIC DNA]</scope>
    <source>
        <strain evidence="24">CM1030</strain>
        <tissue evidence="24">Blood</tissue>
    </source>
</reference>
<keyword evidence="15" id="KW-0239">DNA-directed DNA polymerase</keyword>
<dbReference type="GO" id="GO:0004523">
    <property type="term" value="F:RNA-DNA hybrid ribonuclease activity"/>
    <property type="evidence" value="ECO:0007669"/>
    <property type="project" value="UniProtKB-EC"/>
</dbReference>
<evidence type="ECO:0000313" key="24">
    <source>
        <dbReference type="EMBL" id="KAL0151269.1"/>
    </source>
</evidence>
<dbReference type="Pfam" id="PF00385">
    <property type="entry name" value="Chromo"/>
    <property type="match status" value="1"/>
</dbReference>
<dbReference type="GO" id="GO:0005634">
    <property type="term" value="C:nucleus"/>
    <property type="evidence" value="ECO:0007669"/>
    <property type="project" value="UniProtKB-SubCell"/>
</dbReference>
<comment type="caution">
    <text evidence="24">The sequence shown here is derived from an EMBL/GenBank/DDBJ whole genome shotgun (WGS) entry which is preliminary data.</text>
</comment>
<dbReference type="Pfam" id="PF24626">
    <property type="entry name" value="SH3_Tf2-1"/>
    <property type="match status" value="1"/>
</dbReference>
<evidence type="ECO:0000256" key="17">
    <source>
        <dbReference type="ARBA" id="ARBA00023172"/>
    </source>
</evidence>
<dbReference type="InterPro" id="IPR056924">
    <property type="entry name" value="SH3_Tf2-1"/>
</dbReference>
<dbReference type="InterPro" id="IPR012337">
    <property type="entry name" value="RNaseH-like_sf"/>
</dbReference>
<dbReference type="SUPFAM" id="SSF50630">
    <property type="entry name" value="Acid proteases"/>
    <property type="match status" value="1"/>
</dbReference>
<comment type="subcellular location">
    <subcellularLocation>
        <location evidence="1">Nucleus</location>
    </subcellularLocation>
</comment>
<dbReference type="Gene3D" id="3.10.20.370">
    <property type="match status" value="1"/>
</dbReference>
<evidence type="ECO:0000256" key="1">
    <source>
        <dbReference type="ARBA" id="ARBA00004123"/>
    </source>
</evidence>
<keyword evidence="13" id="KW-0229">DNA integration</keyword>
<evidence type="ECO:0000256" key="13">
    <source>
        <dbReference type="ARBA" id="ARBA00022908"/>
    </source>
</evidence>
<keyword evidence="25" id="KW-1185">Reference proteome</keyword>
<dbReference type="GO" id="GO:0006508">
    <property type="term" value="P:proteolysis"/>
    <property type="evidence" value="ECO:0007669"/>
    <property type="project" value="UniProtKB-KW"/>
</dbReference>
<dbReference type="Pfam" id="PF00665">
    <property type="entry name" value="rve"/>
    <property type="match status" value="1"/>
</dbReference>
<dbReference type="SUPFAM" id="SSF56104">
    <property type="entry name" value="SAICAR synthase-like"/>
    <property type="match status" value="1"/>
</dbReference>
<dbReference type="InterPro" id="IPR043128">
    <property type="entry name" value="Rev_trsase/Diguanyl_cyclase"/>
</dbReference>
<evidence type="ECO:0000256" key="11">
    <source>
        <dbReference type="ARBA" id="ARBA00022801"/>
    </source>
</evidence>
<sequence length="1647" mass="187501">MEQEEAAASINPYAAFLQVLHEVRSNQPVSSSPVARPLPFSGDHASCNGFLLQCSLYFEAQPGQFPSDRSKISLIITLLTGRALQWAEALWTAKSPHLVSLELFLQHFRQVFGQPITPITAQEELLQLRQDNLPIHEYILRFRTLSLTSGWNDSALLAVFRRGLNNNIRQHMAIYDDNVGLDAFLKRALTISQHLTACDTPVELSPSGTPTEEPMHTDTYHLTAQERTRRLQEGLCLYCGAPSHLLLQCPVRPAKATVSVGHMIHNVHTIPLIDAVLVYESKSFPVRSLVDSGAADNFISSRCLEEWQIPKHKSTISYRITTIQGKALDSRPINSCTYPITLQIGCFHKESISFLVLPEATVDILLGRPWLETHDPHIRWRTDLVPHATLPKGKVYPLSLPERQAMEEYVAEALAQGFIQPSTSPAASSFFFVAKKDGGLRPCIDYRTLNEQTVKFAYPLPLIPSTLEELRQAKVFSKLDLRSAYNLIRIRRGDKWKTAFVSPSGHYEYRVMPCGLANSPSVFQNFMNEIFRDMLHQYVIVYIDDILIYSNDLQSHVFHVTQVLQRLRQHHLYLKGEKCEFHQTRVQFLGYYISPEGIEMDPKKITAVQDWPIPTTVKELQRFLGFANFYRRFIKGYSQITSTLTSLLKGAKKTITWTPAAQAVFTQLKTAFCTAPILKHPDPNLPFVVEVDAATTGVGATLSQWHGQPPVLHPCAYFSKKLSPAEQNYDVGNRELLAIKLALDEWRHWLEGAQFPFTVITDHKNLQYLRGAKRLNPRQARWSLFFSRFNFHISYRPGTKNTKADALSRVHQPDPSLREPEPILPQSVFLVPIKWSWDDQIQEATRHEPAPPGGPEGKQYIPSSLRHYLLDSIHTSPGSGHPGSKRTLSLLRNHYWWPQMSRDVHRYIRGCSVCAINNTPRRLPEGKLVPLSIPQRPWSHIGIDFATDLPASDGFTTILMVVDRFSKACKLIPLPGLPTAMNTAQLLFSQIFRHFGIPEDIVSDRGPQFTSRVWKEFFRLLGVSISLSSGYHPQTNGQTERKIQEISRYLRSYCHNHQESWNQYLPWAEYAQNSLRQETTGLTPFQCVLGYQPPLFPWNDEPSSVPAVDYWFRESERVWNSAHVHLQRAVRRHKRWADTRRSPTPEYQPGELVWLSTRDINLRLPCRKLSPKFISPFPVVRRLNEVTYELQLPPHYRIAPSFHVSLLKRHVDPMFPPPADHQEPPPPPEIETTETIYRVQEILDSRRRNGRLQYLIDWEGYGPEERSWIDRDDILDPSLTTEFHQSHPNCPAPRGRGRPRRRIRASGDARGGGGNVTPSHSPDPGTASTESHARNHRIINTWSQSAAPFKRGAQPFIRWLSSRSSTGLPATYLLDSVRHVYALTSPEHPPVIILPRKIAYRNTYLHEEEKEKLLDKLNRDVEFLVHLKIMDYSLLLGIHDIGKAEQEEGEEMKDSLKNDLSLTAVGSFGTSPEGIAGYMSSYKPLGPGEFDPYIDVYAIQSTVGDHALISVFYQGNSSSGSEPEPSFTSVFCLSTPKAPARNQENAVRTGQCVALNRFRGALVSCFCKSGVFVFASNPIQRFSDNEPRQTPESNVEIHVERSKDRPDKRGMAWFKENQVQVIRIRVMMNEWAVQLEVWQMEVAVVNA</sequence>
<keyword evidence="6" id="KW-0548">Nucleotidyltransferase</keyword>
<keyword evidence="9" id="KW-0064">Aspartyl protease</keyword>
<feature type="region of interest" description="Disordered" evidence="20">
    <location>
        <begin position="1280"/>
        <end position="1332"/>
    </location>
</feature>
<name>A0ABD0MQL9_CIRMR</name>
<dbReference type="Gene3D" id="3.30.70.270">
    <property type="match status" value="2"/>
</dbReference>
<dbReference type="InterPro" id="IPR036397">
    <property type="entry name" value="RNaseH_sf"/>
</dbReference>
<dbReference type="Gene3D" id="2.40.50.40">
    <property type="match status" value="1"/>
</dbReference>
<protein>
    <recommendedName>
        <fullName evidence="19">Gypsy retrotransposon integrase-like protein 1</fullName>
        <ecNumber evidence="3">3.1.26.4</ecNumber>
    </recommendedName>
</protein>
<evidence type="ECO:0000256" key="9">
    <source>
        <dbReference type="ARBA" id="ARBA00022750"/>
    </source>
</evidence>
<dbReference type="SMART" id="SM00330">
    <property type="entry name" value="PIPKc"/>
    <property type="match status" value="1"/>
</dbReference>
<evidence type="ECO:0000256" key="15">
    <source>
        <dbReference type="ARBA" id="ARBA00022932"/>
    </source>
</evidence>
<keyword evidence="5" id="KW-0808">Transferase</keyword>
<dbReference type="InterPro" id="IPR043502">
    <property type="entry name" value="DNA/RNA_pol_sf"/>
</dbReference>
<dbReference type="FunFam" id="3.30.420.10:FF:000032">
    <property type="entry name" value="Retrovirus-related Pol polyprotein from transposon 297-like Protein"/>
    <property type="match status" value="1"/>
</dbReference>
<dbReference type="FunFam" id="3.30.70.270:FF:000020">
    <property type="entry name" value="Transposon Tf2-6 polyprotein-like Protein"/>
    <property type="match status" value="1"/>
</dbReference>
<dbReference type="InterPro" id="IPR000477">
    <property type="entry name" value="RT_dom"/>
</dbReference>
<keyword evidence="4" id="KW-0645">Protease</keyword>
<dbReference type="InterPro" id="IPR001584">
    <property type="entry name" value="Integrase_cat-core"/>
</dbReference>
<dbReference type="Gene3D" id="3.10.10.10">
    <property type="entry name" value="HIV Type 1 Reverse Transcriptase, subunit A, domain 1"/>
    <property type="match status" value="1"/>
</dbReference>
<dbReference type="FunFam" id="1.10.340.70:FF:000001">
    <property type="entry name" value="Retrovirus-related Pol polyprotein from transposon gypsy-like Protein"/>
    <property type="match status" value="1"/>
</dbReference>
<dbReference type="PROSITE" id="PS50013">
    <property type="entry name" value="CHROMO_2"/>
    <property type="match status" value="1"/>
</dbReference>
<dbReference type="GO" id="GO:0046872">
    <property type="term" value="F:metal ion binding"/>
    <property type="evidence" value="ECO:0007669"/>
    <property type="project" value="UniProtKB-KW"/>
</dbReference>
<dbReference type="InterPro" id="IPR027483">
    <property type="entry name" value="PInositol-4-P-4/5-kinase_C_sf"/>
</dbReference>
<proteinExistence type="inferred from homology"/>
<dbReference type="Gene3D" id="1.10.340.70">
    <property type="match status" value="1"/>
</dbReference>
<evidence type="ECO:0000256" key="16">
    <source>
        <dbReference type="ARBA" id="ARBA00023125"/>
    </source>
</evidence>
<dbReference type="InterPro" id="IPR023780">
    <property type="entry name" value="Chromo_domain"/>
</dbReference>
<dbReference type="Pfam" id="PF03732">
    <property type="entry name" value="Retrotrans_gag"/>
    <property type="match status" value="1"/>
</dbReference>
<feature type="domain" description="Chromo" evidence="21">
    <location>
        <begin position="1237"/>
        <end position="1295"/>
    </location>
</feature>
<dbReference type="Gene3D" id="3.30.420.10">
    <property type="entry name" value="Ribonuclease H-like superfamily/Ribonuclease H"/>
    <property type="match status" value="1"/>
</dbReference>
<dbReference type="PANTHER" id="PTHR37984:SF5">
    <property type="entry name" value="PROTEIN NYNRIN-LIKE"/>
    <property type="match status" value="1"/>
</dbReference>
<evidence type="ECO:0000256" key="6">
    <source>
        <dbReference type="ARBA" id="ARBA00022695"/>
    </source>
</evidence>
<evidence type="ECO:0000256" key="19">
    <source>
        <dbReference type="ARBA" id="ARBA00039658"/>
    </source>
</evidence>
<keyword evidence="7" id="KW-0540">Nuclease</keyword>
<keyword evidence="8" id="KW-0479">Metal-binding</keyword>
<keyword evidence="12" id="KW-0460">Magnesium</keyword>
<dbReference type="GO" id="GO:0004190">
    <property type="term" value="F:aspartic-type endopeptidase activity"/>
    <property type="evidence" value="ECO:0007669"/>
    <property type="project" value="UniProtKB-KW"/>
</dbReference>
<dbReference type="GO" id="GO:0003677">
    <property type="term" value="F:DNA binding"/>
    <property type="evidence" value="ECO:0007669"/>
    <property type="project" value="UniProtKB-KW"/>
</dbReference>
<dbReference type="InterPro" id="IPR041577">
    <property type="entry name" value="RT_RNaseH_2"/>
</dbReference>
<dbReference type="InterPro" id="IPR021109">
    <property type="entry name" value="Peptidase_aspartic_dom_sf"/>
</dbReference>
<comment type="similarity">
    <text evidence="2">Belongs to the beta type-B retroviral polymerase family. HERV class-II K(HML-2) pol subfamily.</text>
</comment>
<evidence type="ECO:0000259" key="21">
    <source>
        <dbReference type="PROSITE" id="PS50013"/>
    </source>
</evidence>
<feature type="domain" description="Reverse transcriptase" evidence="22">
    <location>
        <begin position="414"/>
        <end position="593"/>
    </location>
</feature>
<evidence type="ECO:0000259" key="22">
    <source>
        <dbReference type="PROSITE" id="PS50878"/>
    </source>
</evidence>
<evidence type="ECO:0000256" key="7">
    <source>
        <dbReference type="ARBA" id="ARBA00022722"/>
    </source>
</evidence>
<dbReference type="GO" id="GO:0006310">
    <property type="term" value="P:DNA recombination"/>
    <property type="evidence" value="ECO:0007669"/>
    <property type="project" value="UniProtKB-KW"/>
</dbReference>
<dbReference type="InterPro" id="IPR005162">
    <property type="entry name" value="Retrotrans_gag_dom"/>
</dbReference>
<feature type="compositionally biased region" description="Polar residues" evidence="20">
    <location>
        <begin position="1316"/>
        <end position="1330"/>
    </location>
</feature>
<dbReference type="PANTHER" id="PTHR37984">
    <property type="entry name" value="PROTEIN CBG26694"/>
    <property type="match status" value="1"/>
</dbReference>
<evidence type="ECO:0000259" key="23">
    <source>
        <dbReference type="PROSITE" id="PS50994"/>
    </source>
</evidence>
<dbReference type="Proteomes" id="UP001529510">
    <property type="component" value="Unassembled WGS sequence"/>
</dbReference>
<dbReference type="InterPro" id="IPR000953">
    <property type="entry name" value="Chromo/chromo_shadow_dom"/>
</dbReference>
<dbReference type="InterPro" id="IPR002498">
    <property type="entry name" value="PInositol-4-P-4/5-kinase_core"/>
</dbReference>
<evidence type="ECO:0000256" key="3">
    <source>
        <dbReference type="ARBA" id="ARBA00012180"/>
    </source>
</evidence>
<dbReference type="PROSITE" id="PS50994">
    <property type="entry name" value="INTEGRASE"/>
    <property type="match status" value="1"/>
</dbReference>
<feature type="domain" description="Integrase catalytic" evidence="23">
    <location>
        <begin position="933"/>
        <end position="1092"/>
    </location>
</feature>
<keyword evidence="17" id="KW-0233">DNA recombination</keyword>
<keyword evidence="16" id="KW-0238">DNA-binding</keyword>
<evidence type="ECO:0000256" key="10">
    <source>
        <dbReference type="ARBA" id="ARBA00022759"/>
    </source>
</evidence>
<dbReference type="Gene3D" id="2.40.70.10">
    <property type="entry name" value="Acid Proteases"/>
    <property type="match status" value="1"/>
</dbReference>
<evidence type="ECO:0000313" key="25">
    <source>
        <dbReference type="Proteomes" id="UP001529510"/>
    </source>
</evidence>
<evidence type="ECO:0000256" key="18">
    <source>
        <dbReference type="ARBA" id="ARBA00023268"/>
    </source>
</evidence>
<dbReference type="SUPFAM" id="SSF56672">
    <property type="entry name" value="DNA/RNA polymerases"/>
    <property type="match status" value="1"/>
</dbReference>
<dbReference type="Pfam" id="PF00078">
    <property type="entry name" value="RVT_1"/>
    <property type="match status" value="1"/>
</dbReference>
<dbReference type="Pfam" id="PF01504">
    <property type="entry name" value="PIP5K"/>
    <property type="match status" value="1"/>
</dbReference>
<dbReference type="CDD" id="cd00303">
    <property type="entry name" value="retropepsin_like"/>
    <property type="match status" value="1"/>
</dbReference>
<dbReference type="GO" id="GO:0003887">
    <property type="term" value="F:DNA-directed DNA polymerase activity"/>
    <property type="evidence" value="ECO:0007669"/>
    <property type="project" value="UniProtKB-KW"/>
</dbReference>
<dbReference type="InterPro" id="IPR016197">
    <property type="entry name" value="Chromo-like_dom_sf"/>
</dbReference>
<keyword evidence="10" id="KW-0255">Endonuclease</keyword>
<dbReference type="SUPFAM" id="SSF54160">
    <property type="entry name" value="Chromo domain-like"/>
    <property type="match status" value="1"/>
</dbReference>
<dbReference type="InterPro" id="IPR050951">
    <property type="entry name" value="Retrovirus_Pol_polyprotein"/>
</dbReference>
<keyword evidence="14" id="KW-0695">RNA-directed DNA polymerase</keyword>
<evidence type="ECO:0000256" key="4">
    <source>
        <dbReference type="ARBA" id="ARBA00022670"/>
    </source>
</evidence>
<dbReference type="SUPFAM" id="SSF53098">
    <property type="entry name" value="Ribonuclease H-like"/>
    <property type="match status" value="1"/>
</dbReference>
<dbReference type="InterPro" id="IPR041588">
    <property type="entry name" value="Integrase_H2C2"/>
</dbReference>
<evidence type="ECO:0000256" key="12">
    <source>
        <dbReference type="ARBA" id="ARBA00022842"/>
    </source>
</evidence>
<keyword evidence="18" id="KW-0511">Multifunctional enzyme</keyword>
<accession>A0ABD0MQL9</accession>
<evidence type="ECO:0000256" key="8">
    <source>
        <dbReference type="ARBA" id="ARBA00022723"/>
    </source>
</evidence>